<gene>
    <name evidence="1" type="ORF">AMJ39_05135</name>
</gene>
<dbReference type="STRING" id="1703770.AMJ39_05135"/>
<organism evidence="1 2">
    <name type="scientific">candidate division TA06 bacterium DG_24</name>
    <dbReference type="NCBI Taxonomy" id="1703770"/>
    <lineage>
        <taxon>Bacteria</taxon>
        <taxon>Bacteria division TA06</taxon>
    </lineage>
</organism>
<comment type="caution">
    <text evidence="1">The sequence shown here is derived from an EMBL/GenBank/DDBJ whole genome shotgun (WGS) entry which is preliminary data.</text>
</comment>
<sequence>MSIVTFFCVAGMEAHGADGAEPFASSAHFISDAEPTELGLIVNPLDYAAERIGLDVRNVQLPREYEGNYRLACRFPIIDYVSNRPLYMKTWAESATEQLAVRHREDGIGAVRYALTLLRGTGEYETASRQAGQEAVAQLTEALSESNLTAEYQEALVALFRGYCAAWEVAGLARANLTTEDLEFFDTNPGYFLAPDGQKMPPLTGSVDSHFQFIERARRVGYEQIFYAAAILSDAVQVYVSTIGGFRIGDYVIDIGQAEEMLEIETAAGRVLISGFGADTHREDAEIIIDLGGDDTYANNAGGCRSTETRVACCIDHAGDDEYSSPGGRYVQGFGFLGAGLLIDLGGDDRYMAEHFAQAGGVMGVGVIWDKGGDDMYDASAFCQGAGMFGLGLLLDSAGEDRFDCATLGQGGATTLGLGILSDLEGDDRYQLAVSRTKDALGRTPGYGQGGALSFRHMPWRGELTAYGGVGMLIDSEGNDRYRSKGWCDQGGSYIMSLGVLVDMSGNDHYSSQTGQGSGIHVTNAILVDRGGHDIYEGVFRAGGSGGDRSPAFLLDYGGNDIYVSKTSSYGTGCKPFSFSLFVDYEGEDRYICPEPEGKITFNNWDSFGGVWPESEPYLWPYAICLDLGGEDEYRVRHRTNNSQRHSFGHGIHLDMMWDGGDVVGVVENPLEPYRPFPLPQAVRRSPYYEDIRALQSADTFTRFQAIGRITRAGPAAVPVLAETIRRSSHRQFNRDVMECLHHFLSQSEIPGAVIPSLVALLGAEDEEVRTVMADDFGVWKIAAAEEGLIAAARTDGAASVRRFALSSLMELESREALPLASDLALADPSEDVRRTAVRYLSRVRDDDVDPYPILAKVLQRDDRSSVRVAAAEGIGRLRDERGIRFLRRVAASGDVYLQRAAARSLAELYQIEGIELLIESLSFPSIDAFYNYDRNVPNWIAGYANFDLPEDERYDQERWREWYRQHRRRVDIRANVDMYRESLALTESLRGASSESQIQQYEEFLEKYPDNERIQRLLAQKLNEEAWNMVTAAEGTPEFDPETGLGYALRAVELKPHPNYYDTLAEAYVAAGRIDEAMTVCRQMLIRYPGEKMFLDRLERCERMQATK</sequence>
<name>A0A0S7WUM0_UNCT6</name>
<dbReference type="SMART" id="SM00567">
    <property type="entry name" value="EZ_HEAT"/>
    <property type="match status" value="4"/>
</dbReference>
<accession>A0A0S7WUM0</accession>
<evidence type="ECO:0000313" key="1">
    <source>
        <dbReference type="EMBL" id="KPJ53340.1"/>
    </source>
</evidence>
<dbReference type="InterPro" id="IPR016024">
    <property type="entry name" value="ARM-type_fold"/>
</dbReference>
<dbReference type="EMBL" id="LIZS01000022">
    <property type="protein sequence ID" value="KPJ53340.1"/>
    <property type="molecule type" value="Genomic_DNA"/>
</dbReference>
<reference evidence="1 2" key="1">
    <citation type="journal article" date="2015" name="Microbiome">
        <title>Genomic resolution of linkages in carbon, nitrogen, and sulfur cycling among widespread estuary sediment bacteria.</title>
        <authorList>
            <person name="Baker B.J."/>
            <person name="Lazar C.S."/>
            <person name="Teske A.P."/>
            <person name="Dick G.J."/>
        </authorList>
    </citation>
    <scope>NUCLEOTIDE SEQUENCE [LARGE SCALE GENOMIC DNA]</scope>
    <source>
        <strain evidence="1">DG_24</strain>
    </source>
</reference>
<dbReference type="Gene3D" id="1.25.10.10">
    <property type="entry name" value="Leucine-rich Repeat Variant"/>
    <property type="match status" value="1"/>
</dbReference>
<dbReference type="Gene3D" id="1.25.40.10">
    <property type="entry name" value="Tetratricopeptide repeat domain"/>
    <property type="match status" value="1"/>
</dbReference>
<proteinExistence type="predicted"/>
<dbReference type="Proteomes" id="UP000052008">
    <property type="component" value="Unassembled WGS sequence"/>
</dbReference>
<protein>
    <recommendedName>
        <fullName evidence="3">HEAT repeat domain-containing protein</fullName>
    </recommendedName>
</protein>
<dbReference type="Pfam" id="PF13646">
    <property type="entry name" value="HEAT_2"/>
    <property type="match status" value="1"/>
</dbReference>
<dbReference type="SUPFAM" id="SSF48371">
    <property type="entry name" value="ARM repeat"/>
    <property type="match status" value="1"/>
</dbReference>
<dbReference type="InterPro" id="IPR004155">
    <property type="entry name" value="PBS_lyase_HEAT"/>
</dbReference>
<evidence type="ECO:0000313" key="2">
    <source>
        <dbReference type="Proteomes" id="UP000052008"/>
    </source>
</evidence>
<dbReference type="InterPro" id="IPR011990">
    <property type="entry name" value="TPR-like_helical_dom_sf"/>
</dbReference>
<dbReference type="AlphaFoldDB" id="A0A0S7WUM0"/>
<evidence type="ECO:0008006" key="3">
    <source>
        <dbReference type="Google" id="ProtNLM"/>
    </source>
</evidence>
<dbReference type="InterPro" id="IPR011989">
    <property type="entry name" value="ARM-like"/>
</dbReference>